<sequence>MTGKRRVGRQDLKAVRLLAVLLVTLALMLQMDGQMDAAYAGQQMPGSSPVLEEEMLYITRKLDAGPELAGAGKAVGQAEDTGAGTAVGQVAGTQTGLEVPSGSYWDRNGREYVLDHYEVKEVPGHMVSRVLEKQVVYSDVEGAEGLPESITVTEEVSGIPAEGELYIRDSRIVREAWRDGFQAPVLFHSYGADEYQTGSLVISGEDVLASAVESQKGLLEVMGLSPQQYRIHSMVWEGEAFEDEEGQLCRRAMAKGQKLVRDYEITYEGEVEYMEPVSYEMEIAYRPVSPSRVWVDEETPGTGTGTPVRDPSPAGEEGLLWYWVRSGFIITVGAGLVGICAGILALAVSWLRQKKRGQEQKYLPDNISG</sequence>
<dbReference type="Proteomes" id="UP001299608">
    <property type="component" value="Unassembled WGS sequence"/>
</dbReference>
<evidence type="ECO:0000313" key="2">
    <source>
        <dbReference type="EMBL" id="MCG4747407.1"/>
    </source>
</evidence>
<dbReference type="AlphaFoldDB" id="A0AAW5BZX6"/>
<keyword evidence="1" id="KW-0472">Membrane</keyword>
<feature type="transmembrane region" description="Helical" evidence="1">
    <location>
        <begin position="320"/>
        <end position="351"/>
    </location>
</feature>
<name>A0AAW5BZX6_9FIRM</name>
<evidence type="ECO:0000256" key="1">
    <source>
        <dbReference type="SAM" id="Phobius"/>
    </source>
</evidence>
<keyword evidence="1" id="KW-1133">Transmembrane helix</keyword>
<keyword evidence="1" id="KW-0812">Transmembrane</keyword>
<evidence type="ECO:0000313" key="3">
    <source>
        <dbReference type="Proteomes" id="UP001299608"/>
    </source>
</evidence>
<dbReference type="GeneID" id="97208906"/>
<dbReference type="EMBL" id="JAKNGE010000024">
    <property type="protein sequence ID" value="MCG4747407.1"/>
    <property type="molecule type" value="Genomic_DNA"/>
</dbReference>
<accession>A0AAW5BZX6</accession>
<protein>
    <recommendedName>
        <fullName evidence="4">DUF3068 domain-containing protein</fullName>
    </recommendedName>
</protein>
<comment type="caution">
    <text evidence="2">The sequence shown here is derived from an EMBL/GenBank/DDBJ whole genome shotgun (WGS) entry which is preliminary data.</text>
</comment>
<proteinExistence type="predicted"/>
<reference evidence="2" key="1">
    <citation type="submission" date="2022-01" db="EMBL/GenBank/DDBJ databases">
        <title>Collection of gut derived symbiotic bacterial strains cultured from healthy donors.</title>
        <authorList>
            <person name="Lin H."/>
            <person name="Kohout C."/>
            <person name="Waligurski E."/>
            <person name="Pamer E.G."/>
        </authorList>
    </citation>
    <scope>NUCLEOTIDE SEQUENCE</scope>
    <source>
        <strain evidence="2">DFI.6.55</strain>
    </source>
</reference>
<dbReference type="RefSeq" id="WP_227116003.1">
    <property type="nucleotide sequence ID" value="NZ_BAABZL010000001.1"/>
</dbReference>
<organism evidence="2 3">
    <name type="scientific">Enterocloster aldenensis</name>
    <dbReference type="NCBI Taxonomy" id="358742"/>
    <lineage>
        <taxon>Bacteria</taxon>
        <taxon>Bacillati</taxon>
        <taxon>Bacillota</taxon>
        <taxon>Clostridia</taxon>
        <taxon>Lachnospirales</taxon>
        <taxon>Lachnospiraceae</taxon>
        <taxon>Enterocloster</taxon>
    </lineage>
</organism>
<evidence type="ECO:0008006" key="4">
    <source>
        <dbReference type="Google" id="ProtNLM"/>
    </source>
</evidence>
<gene>
    <name evidence="2" type="ORF">L0N08_18435</name>
</gene>